<comment type="subcellular location">
    <subcellularLocation>
        <location evidence="1 10">Cell membrane</location>
        <topology evidence="1 10">Multi-pass membrane protein</topology>
    </subcellularLocation>
</comment>
<protein>
    <recommendedName>
        <fullName evidence="10">Odorant receptor</fullName>
    </recommendedName>
</protein>
<evidence type="ECO:0000313" key="12">
    <source>
        <dbReference type="RefSeq" id="XP_024869579.1"/>
    </source>
</evidence>
<evidence type="ECO:0000256" key="3">
    <source>
        <dbReference type="ARBA" id="ARBA00022606"/>
    </source>
</evidence>
<evidence type="ECO:0000256" key="9">
    <source>
        <dbReference type="ARBA" id="ARBA00023224"/>
    </source>
</evidence>
<feature type="transmembrane region" description="Helical" evidence="10">
    <location>
        <begin position="76"/>
        <end position="96"/>
    </location>
</feature>
<keyword evidence="2" id="KW-1003">Cell membrane</keyword>
<keyword evidence="6 10" id="KW-1133">Transmembrane helix</keyword>
<evidence type="ECO:0000256" key="7">
    <source>
        <dbReference type="ARBA" id="ARBA00023136"/>
    </source>
</evidence>
<feature type="transmembrane region" description="Helical" evidence="10">
    <location>
        <begin position="44"/>
        <end position="64"/>
    </location>
</feature>
<keyword evidence="4 10" id="KW-0812">Transmembrane</keyword>
<feature type="transmembrane region" description="Helical" evidence="10">
    <location>
        <begin position="299"/>
        <end position="321"/>
    </location>
</feature>
<evidence type="ECO:0000256" key="1">
    <source>
        <dbReference type="ARBA" id="ARBA00004651"/>
    </source>
</evidence>
<evidence type="ECO:0000256" key="4">
    <source>
        <dbReference type="ARBA" id="ARBA00022692"/>
    </source>
</evidence>
<keyword evidence="5 10" id="KW-0552">Olfaction</keyword>
<gene>
    <name evidence="12" type="primary">LOC112453204</name>
    <name evidence="13" type="synonym">LOC112457869</name>
</gene>
<dbReference type="GO" id="GO:0005549">
    <property type="term" value="F:odorant binding"/>
    <property type="evidence" value="ECO:0007669"/>
    <property type="project" value="InterPro"/>
</dbReference>
<feature type="transmembrane region" description="Helical" evidence="10">
    <location>
        <begin position="189"/>
        <end position="217"/>
    </location>
</feature>
<dbReference type="Proteomes" id="UP000504618">
    <property type="component" value="Unplaced"/>
</dbReference>
<dbReference type="Pfam" id="PF02949">
    <property type="entry name" value="7tm_6"/>
    <property type="match status" value="1"/>
</dbReference>
<evidence type="ECO:0000256" key="2">
    <source>
        <dbReference type="ARBA" id="ARBA00022475"/>
    </source>
</evidence>
<feature type="transmembrane region" description="Helical" evidence="10">
    <location>
        <begin position="267"/>
        <end position="287"/>
    </location>
</feature>
<dbReference type="PANTHER" id="PTHR21137">
    <property type="entry name" value="ODORANT RECEPTOR"/>
    <property type="match status" value="1"/>
</dbReference>
<evidence type="ECO:0000313" key="11">
    <source>
        <dbReference type="Proteomes" id="UP000504618"/>
    </source>
</evidence>
<reference evidence="12 13" key="1">
    <citation type="submission" date="2025-04" db="UniProtKB">
        <authorList>
            <consortium name="RefSeq"/>
        </authorList>
    </citation>
    <scope>IDENTIFICATION</scope>
    <source>
        <tissue evidence="12 13">Whole body</tissue>
    </source>
</reference>
<dbReference type="GO" id="GO:0005886">
    <property type="term" value="C:plasma membrane"/>
    <property type="evidence" value="ECO:0007669"/>
    <property type="project" value="UniProtKB-SubCell"/>
</dbReference>
<accession>A0A6J1PIY1</accession>
<dbReference type="AlphaFoldDB" id="A0A6J1PIY1"/>
<proteinExistence type="inferred from homology"/>
<evidence type="ECO:0000256" key="8">
    <source>
        <dbReference type="ARBA" id="ARBA00023170"/>
    </source>
</evidence>
<dbReference type="OrthoDB" id="7604726at2759"/>
<dbReference type="PANTHER" id="PTHR21137:SF35">
    <property type="entry name" value="ODORANT RECEPTOR 19A-RELATED"/>
    <property type="match status" value="1"/>
</dbReference>
<keyword evidence="9 10" id="KW-0807">Transducer</keyword>
<evidence type="ECO:0000256" key="5">
    <source>
        <dbReference type="ARBA" id="ARBA00022725"/>
    </source>
</evidence>
<dbReference type="GeneID" id="112453204"/>
<dbReference type="GO" id="GO:0007165">
    <property type="term" value="P:signal transduction"/>
    <property type="evidence" value="ECO:0007669"/>
    <property type="project" value="UniProtKB-KW"/>
</dbReference>
<dbReference type="RefSeq" id="XP_024869579.1">
    <property type="nucleotide sequence ID" value="XM_025013811.1"/>
</dbReference>
<feature type="transmembrane region" description="Helical" evidence="10">
    <location>
        <begin position="129"/>
        <end position="148"/>
    </location>
</feature>
<evidence type="ECO:0000313" key="13">
    <source>
        <dbReference type="RefSeq" id="XP_024876934.1"/>
    </source>
</evidence>
<name>A0A6J1PIY1_9HYME</name>
<keyword evidence="8 10" id="KW-0675">Receptor</keyword>
<dbReference type="InterPro" id="IPR004117">
    <property type="entry name" value="7tm6_olfct_rcpt"/>
</dbReference>
<keyword evidence="11" id="KW-1185">Reference proteome</keyword>
<keyword evidence="3 10" id="KW-0716">Sensory transduction</keyword>
<sequence>MYRNTNYENDIRYTIQLSRGIFRLLGIWPETEPSFQENLKRFSLILSCYFLVGCELIPTILYILFIEKRTRMRLKLISSVIFAILALIKYSSLLLSKNQVRHCLTRVKDDWRNVESASDRNSMIGKARIARRLLIMCGIFMYTSGLYFRTFVPLSKGKSVNAQNVTIRHLPTPSYFVLFNGQISPAYEIVFFIQFLSGMIKYTITVAICSLAALFVMHTCGQLEILMALTDNMVNETEKGDLDKKLSLTVEYQIKIRNFLRLVQSTLQYTSLLEVLGCTMIICFLGYDTILEWKNQNVISMFSSFTLLTSFGFNIYIFCFIGEQLSIEGEKLALTVCTLAWYHLPNMKARSLILVIALSIVPMKLRAGKFFDLSIKTFGDVVKTALTYFNFIRKMLQL</sequence>
<dbReference type="RefSeq" id="XP_024876934.1">
    <property type="nucleotide sequence ID" value="XM_025021166.1"/>
</dbReference>
<evidence type="ECO:0000256" key="10">
    <source>
        <dbReference type="RuleBase" id="RU351113"/>
    </source>
</evidence>
<organism evidence="11 12">
    <name type="scientific">Temnothorax curvispinosus</name>
    <dbReference type="NCBI Taxonomy" id="300111"/>
    <lineage>
        <taxon>Eukaryota</taxon>
        <taxon>Metazoa</taxon>
        <taxon>Ecdysozoa</taxon>
        <taxon>Arthropoda</taxon>
        <taxon>Hexapoda</taxon>
        <taxon>Insecta</taxon>
        <taxon>Pterygota</taxon>
        <taxon>Neoptera</taxon>
        <taxon>Endopterygota</taxon>
        <taxon>Hymenoptera</taxon>
        <taxon>Apocrita</taxon>
        <taxon>Aculeata</taxon>
        <taxon>Formicoidea</taxon>
        <taxon>Formicidae</taxon>
        <taxon>Myrmicinae</taxon>
        <taxon>Temnothorax</taxon>
    </lineage>
</organism>
<comment type="similarity">
    <text evidence="10">Belongs to the insect chemoreceptor superfamily. Heteromeric odorant receptor channel (TC 1.A.69) family.</text>
</comment>
<dbReference type="GO" id="GO:0004984">
    <property type="term" value="F:olfactory receptor activity"/>
    <property type="evidence" value="ECO:0007669"/>
    <property type="project" value="InterPro"/>
</dbReference>
<keyword evidence="7 10" id="KW-0472">Membrane</keyword>
<comment type="caution">
    <text evidence="10">Lacks conserved residue(s) required for the propagation of feature annotation.</text>
</comment>
<evidence type="ECO:0000256" key="6">
    <source>
        <dbReference type="ARBA" id="ARBA00022989"/>
    </source>
</evidence>